<accession>B8HIT2</accession>
<reference evidence="1" key="1">
    <citation type="submission" date="2009-01" db="EMBL/GenBank/DDBJ databases">
        <title>Complete sequence of plasmid1 of Arthrobacter chlorophenolicus A6.</title>
        <authorList>
            <consortium name="US DOE Joint Genome Institute"/>
            <person name="Lucas S."/>
            <person name="Copeland A."/>
            <person name="Lapidus A."/>
            <person name="Glavina del Rio T."/>
            <person name="Tice H."/>
            <person name="Bruce D."/>
            <person name="Goodwin L."/>
            <person name="Pitluck S."/>
            <person name="Goltsman E."/>
            <person name="Clum A."/>
            <person name="Larimer F."/>
            <person name="Land M."/>
            <person name="Hauser L."/>
            <person name="Kyrpides N."/>
            <person name="Mikhailova N."/>
            <person name="Jansson J."/>
            <person name="Richardson P."/>
        </authorList>
    </citation>
    <scope>NUCLEOTIDE SEQUENCE [LARGE SCALE GENOMIC DNA]</scope>
    <source>
        <strain evidence="1">A6</strain>
        <plasmid evidence="1">pACHL01</plasmid>
    </source>
</reference>
<keyword evidence="2" id="KW-1185">Reference proteome</keyword>
<evidence type="ECO:0000313" key="2">
    <source>
        <dbReference type="Proteomes" id="UP000002505"/>
    </source>
</evidence>
<name>B8HIT2_PSECP</name>
<dbReference type="RefSeq" id="WP_012623346.1">
    <property type="nucleotide sequence ID" value="NC_011879.1"/>
</dbReference>
<dbReference type="HOGENOM" id="CLU_2140679_0_0_11"/>
<geneLocation type="plasmid" evidence="1 2">
    <name>pACHL01</name>
</geneLocation>
<proteinExistence type="predicted"/>
<protein>
    <submittedName>
        <fullName evidence="1">Uncharacterized protein</fullName>
    </submittedName>
</protein>
<dbReference type="KEGG" id="ach:Achl_4378"/>
<organism evidence="1 2">
    <name type="scientific">Pseudarthrobacter chlorophenolicus (strain ATCC 700700 / DSM 12829 / CIP 107037 / JCM 12360 / KCTC 9906 / NCIMB 13794 / A6)</name>
    <name type="common">Arthrobacter chlorophenolicus</name>
    <dbReference type="NCBI Taxonomy" id="452863"/>
    <lineage>
        <taxon>Bacteria</taxon>
        <taxon>Bacillati</taxon>
        <taxon>Actinomycetota</taxon>
        <taxon>Actinomycetes</taxon>
        <taxon>Micrococcales</taxon>
        <taxon>Micrococcaceae</taxon>
        <taxon>Pseudarthrobacter</taxon>
    </lineage>
</organism>
<dbReference type="EMBL" id="CP001342">
    <property type="protein sequence ID" value="ACL42329.1"/>
    <property type="molecule type" value="Genomic_DNA"/>
</dbReference>
<dbReference type="Proteomes" id="UP000002505">
    <property type="component" value="Plasmid pACHL01"/>
</dbReference>
<evidence type="ECO:0000313" key="1">
    <source>
        <dbReference type="EMBL" id="ACL42329.1"/>
    </source>
</evidence>
<dbReference type="AlphaFoldDB" id="B8HIT2"/>
<dbReference type="OrthoDB" id="5125071at2"/>
<gene>
    <name evidence="1" type="ordered locus">Achl_4378</name>
</gene>
<keyword evidence="1" id="KW-0614">Plasmid</keyword>
<sequence>MMSDLLSHATEFVFTPTGTDRSNPDTRHFRVYVRWCGGDTWAVIWMGECWNGTDWEWEPLPSSYDDDFLVRCRFTLEEACRHARSLPDTVMPNGATYAQWQEARAKARAGGQ</sequence>